<name>A0ABV3ZD48_9BACT</name>
<proteinExistence type="predicted"/>
<keyword evidence="4" id="KW-1185">Reference proteome</keyword>
<evidence type="ECO:0000313" key="4">
    <source>
        <dbReference type="Proteomes" id="UP001560573"/>
    </source>
</evidence>
<feature type="domain" description="Acyltransferase 3" evidence="2">
    <location>
        <begin position="29"/>
        <end position="359"/>
    </location>
</feature>
<feature type="transmembrane region" description="Helical" evidence="1">
    <location>
        <begin position="97"/>
        <end position="115"/>
    </location>
</feature>
<dbReference type="Pfam" id="PF01757">
    <property type="entry name" value="Acyl_transf_3"/>
    <property type="match status" value="1"/>
</dbReference>
<feature type="transmembrane region" description="Helical" evidence="1">
    <location>
        <begin position="216"/>
        <end position="235"/>
    </location>
</feature>
<keyword evidence="1" id="KW-0472">Membrane</keyword>
<feature type="transmembrane region" description="Helical" evidence="1">
    <location>
        <begin position="56"/>
        <end position="76"/>
    </location>
</feature>
<sequence>MNIDLSATPTKKRFFSPVQIDYDNKQYIPAFDGWRGVGVILVMLAHCYPNMITRPFWVAMDLFFVMSGFLITGILLDSKQSQHYYKNYIVRRVLRVFPLYYFVLAISFLVIPYTIPGIMGVNYDFYTKNQAWFWLYGQNWLFSIKGLPEINHSMVHFWSLAVEEQFYIFWPLLIKFFSPKKIVRICIGIILFSVYFRVSLGFKLGLVQPYPYMNTFSRMDSLAIGSIIAVVIRYNKAWLEKYLNVIAVASFTCMLLGFAYFRTGTFLRLYPIFTFVDIFAGCILLYSLSPNKSALIRVGDHSLFRFLGKYSYGIYIYHYIIFNSLDQHFHPFVLKHINSEAMAVTFTGILTIGISILIAIASFRFLEMPFLKLKKYFAYK</sequence>
<dbReference type="InterPro" id="IPR002656">
    <property type="entry name" value="Acyl_transf_3_dom"/>
</dbReference>
<feature type="transmembrane region" description="Helical" evidence="1">
    <location>
        <begin position="342"/>
        <end position="366"/>
    </location>
</feature>
<dbReference type="EC" id="2.3.-.-" evidence="3"/>
<comment type="caution">
    <text evidence="3">The sequence shown here is derived from an EMBL/GenBank/DDBJ whole genome shotgun (WGS) entry which is preliminary data.</text>
</comment>
<dbReference type="PANTHER" id="PTHR23028">
    <property type="entry name" value="ACETYLTRANSFERASE"/>
    <property type="match status" value="1"/>
</dbReference>
<organism evidence="3 4">
    <name type="scientific">Danxiaibacter flavus</name>
    <dbReference type="NCBI Taxonomy" id="3049108"/>
    <lineage>
        <taxon>Bacteria</taxon>
        <taxon>Pseudomonadati</taxon>
        <taxon>Bacteroidota</taxon>
        <taxon>Chitinophagia</taxon>
        <taxon>Chitinophagales</taxon>
        <taxon>Chitinophagaceae</taxon>
        <taxon>Danxiaibacter</taxon>
    </lineage>
</organism>
<dbReference type="EMBL" id="JAULBC010000002">
    <property type="protein sequence ID" value="MEX6687515.1"/>
    <property type="molecule type" value="Genomic_DNA"/>
</dbReference>
<dbReference type="InterPro" id="IPR050879">
    <property type="entry name" value="Acyltransferase_3"/>
</dbReference>
<evidence type="ECO:0000313" key="3">
    <source>
        <dbReference type="EMBL" id="MEX6687515.1"/>
    </source>
</evidence>
<dbReference type="RefSeq" id="WP_369328920.1">
    <property type="nucleotide sequence ID" value="NZ_JAULBC010000002.1"/>
</dbReference>
<feature type="transmembrane region" description="Helical" evidence="1">
    <location>
        <begin position="185"/>
        <end position="204"/>
    </location>
</feature>
<protein>
    <submittedName>
        <fullName evidence="3">Acyltransferase</fullName>
        <ecNumber evidence="3">2.3.-.-</ecNumber>
    </submittedName>
</protein>
<keyword evidence="1" id="KW-0812">Transmembrane</keyword>
<feature type="transmembrane region" description="Helical" evidence="1">
    <location>
        <begin position="267"/>
        <end position="286"/>
    </location>
</feature>
<accession>A0ABV3ZD48</accession>
<gene>
    <name evidence="3" type="ORF">QTN47_08440</name>
</gene>
<reference evidence="3 4" key="1">
    <citation type="submission" date="2023-07" db="EMBL/GenBank/DDBJ databases">
        <authorList>
            <person name="Lian W.-H."/>
        </authorList>
    </citation>
    <scope>NUCLEOTIDE SEQUENCE [LARGE SCALE GENOMIC DNA]</scope>
    <source>
        <strain evidence="3 4">SYSU DXS3180</strain>
    </source>
</reference>
<feature type="transmembrane region" description="Helical" evidence="1">
    <location>
        <begin position="242"/>
        <end position="261"/>
    </location>
</feature>
<feature type="transmembrane region" description="Helical" evidence="1">
    <location>
        <begin position="155"/>
        <end position="173"/>
    </location>
</feature>
<evidence type="ECO:0000259" key="2">
    <source>
        <dbReference type="Pfam" id="PF01757"/>
    </source>
</evidence>
<evidence type="ECO:0000256" key="1">
    <source>
        <dbReference type="SAM" id="Phobius"/>
    </source>
</evidence>
<dbReference type="Proteomes" id="UP001560573">
    <property type="component" value="Unassembled WGS sequence"/>
</dbReference>
<feature type="transmembrane region" description="Helical" evidence="1">
    <location>
        <begin position="306"/>
        <end position="322"/>
    </location>
</feature>
<dbReference type="GO" id="GO:0016746">
    <property type="term" value="F:acyltransferase activity"/>
    <property type="evidence" value="ECO:0007669"/>
    <property type="project" value="UniProtKB-KW"/>
</dbReference>
<keyword evidence="3" id="KW-0012">Acyltransferase</keyword>
<dbReference type="PANTHER" id="PTHR23028:SF53">
    <property type="entry name" value="ACYL_TRANSF_3 DOMAIN-CONTAINING PROTEIN"/>
    <property type="match status" value="1"/>
</dbReference>
<keyword evidence="1" id="KW-1133">Transmembrane helix</keyword>
<keyword evidence="3" id="KW-0808">Transferase</keyword>